<name>A0A6L2J866_TANCI</name>
<dbReference type="EMBL" id="BKCJ010000439">
    <property type="protein sequence ID" value="GEU33213.1"/>
    <property type="molecule type" value="Genomic_DNA"/>
</dbReference>
<organism evidence="1">
    <name type="scientific">Tanacetum cinerariifolium</name>
    <name type="common">Dalmatian daisy</name>
    <name type="synonym">Chrysanthemum cinerariifolium</name>
    <dbReference type="NCBI Taxonomy" id="118510"/>
    <lineage>
        <taxon>Eukaryota</taxon>
        <taxon>Viridiplantae</taxon>
        <taxon>Streptophyta</taxon>
        <taxon>Embryophyta</taxon>
        <taxon>Tracheophyta</taxon>
        <taxon>Spermatophyta</taxon>
        <taxon>Magnoliopsida</taxon>
        <taxon>eudicotyledons</taxon>
        <taxon>Gunneridae</taxon>
        <taxon>Pentapetalae</taxon>
        <taxon>asterids</taxon>
        <taxon>campanulids</taxon>
        <taxon>Asterales</taxon>
        <taxon>Asteraceae</taxon>
        <taxon>Asteroideae</taxon>
        <taxon>Anthemideae</taxon>
        <taxon>Anthemidinae</taxon>
        <taxon>Tanacetum</taxon>
    </lineage>
</organism>
<protein>
    <recommendedName>
        <fullName evidence="2">Reverse transcriptase domain-containing protein</fullName>
    </recommendedName>
</protein>
<reference evidence="1" key="1">
    <citation type="journal article" date="2019" name="Sci. Rep.">
        <title>Draft genome of Tanacetum cinerariifolium, the natural source of mosquito coil.</title>
        <authorList>
            <person name="Yamashiro T."/>
            <person name="Shiraishi A."/>
            <person name="Satake H."/>
            <person name="Nakayama K."/>
        </authorList>
    </citation>
    <scope>NUCLEOTIDE SEQUENCE</scope>
</reference>
<gene>
    <name evidence="1" type="ORF">Tci_005191</name>
</gene>
<sequence>MLITPIRLTYGKEGDNNKGKDKIKYQVEEVDDDLKKPYKQVLKSPFTKRIIEFFVLSHQIPMNLKIYDSSTDPDDHITRFVGAVNQGEWEMPVWCRMFQQTLDGPAKGCKDLTKVSKIFWIANETLSDFKECWTKEMGYIHGVLEEAYKSTELPKGENLNKGQGTPYRGPWPPRIVQSGGPPQVDDYNTHNRRGFGKKTKGILAIELHLQLPPCPPIIEMPKKENLDRYCDYHEGKQQYTNDCY</sequence>
<comment type="caution">
    <text evidence="1">The sequence shown here is derived from an EMBL/GenBank/DDBJ whole genome shotgun (WGS) entry which is preliminary data.</text>
</comment>
<dbReference type="AlphaFoldDB" id="A0A6L2J866"/>
<accession>A0A6L2J866</accession>
<proteinExistence type="predicted"/>
<evidence type="ECO:0008006" key="2">
    <source>
        <dbReference type="Google" id="ProtNLM"/>
    </source>
</evidence>
<evidence type="ECO:0000313" key="1">
    <source>
        <dbReference type="EMBL" id="GEU33213.1"/>
    </source>
</evidence>